<sequence>MTTGQRRRRMIFWRGSFPVLAAFTFLMLAMSLADHITQ</sequence>
<accession>A0A0Q0C846</accession>
<organism evidence="1 2">
    <name type="scientific">Pseudomonas syringae pv. tagetis</name>
    <dbReference type="NCBI Taxonomy" id="129140"/>
    <lineage>
        <taxon>Bacteria</taxon>
        <taxon>Pseudomonadati</taxon>
        <taxon>Pseudomonadota</taxon>
        <taxon>Gammaproteobacteria</taxon>
        <taxon>Pseudomonadales</taxon>
        <taxon>Pseudomonadaceae</taxon>
        <taxon>Pseudomonas</taxon>
    </lineage>
</organism>
<gene>
    <name evidence="1" type="ORF">ALO44_101432</name>
</gene>
<evidence type="ECO:0000313" key="1">
    <source>
        <dbReference type="EMBL" id="KPY83742.1"/>
    </source>
</evidence>
<reference evidence="1 2" key="1">
    <citation type="submission" date="2015-09" db="EMBL/GenBank/DDBJ databases">
        <title>Genome announcement of multiple Pseudomonas syringae strains.</title>
        <authorList>
            <person name="Thakur S."/>
            <person name="Wang P.W."/>
            <person name="Gong Y."/>
            <person name="Weir B.S."/>
            <person name="Guttman D.S."/>
        </authorList>
    </citation>
    <scope>NUCLEOTIDE SEQUENCE [LARGE SCALE GENOMIC DNA]</scope>
    <source>
        <strain evidence="1 2">ICMP4091</strain>
    </source>
</reference>
<dbReference type="EMBL" id="LJRM01000142">
    <property type="protein sequence ID" value="KPY83742.1"/>
    <property type="molecule type" value="Genomic_DNA"/>
</dbReference>
<evidence type="ECO:0000313" key="2">
    <source>
        <dbReference type="Proteomes" id="UP000050474"/>
    </source>
</evidence>
<proteinExistence type="predicted"/>
<dbReference type="STRING" id="129140.ALO44_101432"/>
<comment type="caution">
    <text evidence="1">The sequence shown here is derived from an EMBL/GenBank/DDBJ whole genome shotgun (WGS) entry which is preliminary data.</text>
</comment>
<dbReference type="Proteomes" id="UP000050474">
    <property type="component" value="Unassembled WGS sequence"/>
</dbReference>
<dbReference type="AlphaFoldDB" id="A0A0Q0C846"/>
<protein>
    <submittedName>
        <fullName evidence="1">Uncharacterized protein</fullName>
    </submittedName>
</protein>
<dbReference type="PATRIC" id="fig|129140.3.peg.216"/>
<name>A0A0Q0C846_9PSED</name>